<evidence type="ECO:0000313" key="2">
    <source>
        <dbReference type="EMBL" id="CEM55464.1"/>
    </source>
</evidence>
<dbReference type="PROSITE" id="PS50053">
    <property type="entry name" value="UBIQUITIN_2"/>
    <property type="match status" value="1"/>
</dbReference>
<dbReference type="InterPro" id="IPR000626">
    <property type="entry name" value="Ubiquitin-like_dom"/>
</dbReference>
<dbReference type="EMBL" id="CDMZ01005878">
    <property type="protein sequence ID" value="CEM55464.1"/>
    <property type="molecule type" value="Genomic_DNA"/>
</dbReference>
<proteinExistence type="predicted"/>
<dbReference type="AlphaFoldDB" id="A0A0G4IEC0"/>
<dbReference type="SUPFAM" id="SSF54236">
    <property type="entry name" value="Ubiquitin-like"/>
    <property type="match status" value="1"/>
</dbReference>
<gene>
    <name evidence="2" type="ORF">Cvel_13558</name>
</gene>
<dbReference type="SMART" id="SM00213">
    <property type="entry name" value="UBQ"/>
    <property type="match status" value="1"/>
</dbReference>
<dbReference type="InterPro" id="IPR050158">
    <property type="entry name" value="Ubiquitin_ubiquitin-like"/>
</dbReference>
<dbReference type="InterPro" id="IPR019956">
    <property type="entry name" value="Ubiquitin_dom"/>
</dbReference>
<feature type="domain" description="Ubiquitin-like" evidence="1">
    <location>
        <begin position="247"/>
        <end position="322"/>
    </location>
</feature>
<sequence>MRITLRASAEDREFVLDLSPSAPLSDILDGVMAQTDIPRAEQKLVFNSVQLWPLPPAEGRAAADHQAEVVRKLASATLSPLPERVQRQQQMSALRALQVMEDPPLLLDTVWHTHILDTQRYAEDCHEIFASTLHHTFNDEAEGEEARGGSRIRLMGEQTFARRRWQRAALVLELYRLRFGHEAPEGIWDFGIPRDEIQQERQRVQLSDADRMSAHPEEAYRRGEEAEIRSLGLRRNSVISFESRALQQVFIKTLTGKVFMMQVTASVSVENLKAKIQDYEGIPPDMQRLIHAGRQLADGRTLGSYNIENNGTIHIVLDLRGC</sequence>
<organism evidence="2">
    <name type="scientific">Chromera velia CCMP2878</name>
    <dbReference type="NCBI Taxonomy" id="1169474"/>
    <lineage>
        <taxon>Eukaryota</taxon>
        <taxon>Sar</taxon>
        <taxon>Alveolata</taxon>
        <taxon>Colpodellida</taxon>
        <taxon>Chromeraceae</taxon>
        <taxon>Chromera</taxon>
    </lineage>
</organism>
<accession>A0A0G4IEC0</accession>
<protein>
    <recommendedName>
        <fullName evidence="1">Ubiquitin-like domain-containing protein</fullName>
    </recommendedName>
</protein>
<dbReference type="InterPro" id="IPR029071">
    <property type="entry name" value="Ubiquitin-like_domsf"/>
</dbReference>
<dbReference type="PRINTS" id="PR00348">
    <property type="entry name" value="UBIQUITIN"/>
</dbReference>
<name>A0A0G4IEC0_9ALVE</name>
<dbReference type="Gene3D" id="3.10.20.90">
    <property type="entry name" value="Phosphatidylinositol 3-kinase Catalytic Subunit, Chain A, domain 1"/>
    <property type="match status" value="1"/>
</dbReference>
<evidence type="ECO:0000259" key="1">
    <source>
        <dbReference type="PROSITE" id="PS50053"/>
    </source>
</evidence>
<reference evidence="2" key="1">
    <citation type="submission" date="2014-11" db="EMBL/GenBank/DDBJ databases">
        <authorList>
            <person name="Otto D Thomas"/>
            <person name="Naeem Raeece"/>
        </authorList>
    </citation>
    <scope>NUCLEOTIDE SEQUENCE</scope>
</reference>
<dbReference type="FunFam" id="3.10.20.90:FF:000160">
    <property type="entry name" value="Polyubiquitin-C"/>
    <property type="match status" value="1"/>
</dbReference>
<dbReference type="VEuPathDB" id="CryptoDB:Cvel_13558"/>
<dbReference type="PANTHER" id="PTHR10666">
    <property type="entry name" value="UBIQUITIN"/>
    <property type="match status" value="1"/>
</dbReference>
<dbReference type="Pfam" id="PF00240">
    <property type="entry name" value="ubiquitin"/>
    <property type="match status" value="1"/>
</dbReference>